<comment type="caution">
    <text evidence="7">The sequence shown here is derived from an EMBL/GenBank/DDBJ whole genome shotgun (WGS) entry which is preliminary data.</text>
</comment>
<dbReference type="PROSITE" id="PS00194">
    <property type="entry name" value="THIOREDOXIN_1"/>
    <property type="match status" value="2"/>
</dbReference>
<sequence>MKCNYLLTLLGILGILFSSVKVSDAQMTVAKIDQQPVEKQAENGIRFFEGSWEQALAEAKSTGKPIFMDCYTSWCVPCKMLATTVFTKKEVGDYFNSHFINVKMDMESKEGKTLNKQYEILGYPTLLFIDGGGNMFHRIVGTTPAEILLKEAARALDGNGYSVMKKKYGEGNRQPDFIQEYMEVLSVAGEDKVAARVCVDYFNTLEKSRLKEPEYWKLFQKYVKDVDAGISKYMYKNREEFITLFGEKEVNRKLYQLYSEGAYRYWKDDVFDTKGFDRYTSQLMKTDLKQREQIIDEARMYYAMKTNNWQEYIRLGNERIKKGLNDDFMIYNWGLKVNVLCKDMVLREEAAKWLDVIAANCDKKPNDKDMAALKNTFLGVADKLRHPEKNDKNYRPTINISGKVAALREGEDMIRVIKKEGFFKEVVDSCAIKSDGTYELKMRVATPGVYILECQGGQRVEFWAGTEDLSVDFPGFGNAKFKVVRPSYYPIRGGKDNEVMNALNWEVFQMYEMLTKVPVPIREYISLADSVKRQLAVEVADIVSGDLPNRLQYWAELYADREAVIAILKALEKNEYAEMVKKIAANLSKLYPTSTAVKEFQEVLTQKELSGQGQVAPEFACPTPDGKKNMGPQDFRGKILVMDFWASWCGPCRAEIPHLKEAYAKYGDKGVAFFSVSIDKSDAAWKKALGEENMPWEQVCAPQAGKDVMRLYQFSGIPYVLVLDKEGRIVGTNLRGQALMDKLEELVNGSKPKAAKSSMMMVR</sequence>
<keyword evidence="5" id="KW-0732">Signal</keyword>
<dbReference type="InterPro" id="IPR013766">
    <property type="entry name" value="Thioredoxin_domain"/>
</dbReference>
<dbReference type="GeneID" id="93099411"/>
<dbReference type="GO" id="GO:0017004">
    <property type="term" value="P:cytochrome complex assembly"/>
    <property type="evidence" value="ECO:0007669"/>
    <property type="project" value="UniProtKB-KW"/>
</dbReference>
<keyword evidence="3" id="KW-1015">Disulfide bond</keyword>
<dbReference type="PROSITE" id="PS51352">
    <property type="entry name" value="THIOREDOXIN_2"/>
    <property type="match status" value="2"/>
</dbReference>
<keyword evidence="4" id="KW-0676">Redox-active center</keyword>
<gene>
    <name evidence="7" type="ORF">GGR14_001144</name>
</gene>
<dbReference type="RefSeq" id="WP_124316449.1">
    <property type="nucleotide sequence ID" value="NZ_AP028155.1"/>
</dbReference>
<dbReference type="GO" id="GO:0030313">
    <property type="term" value="C:cell envelope"/>
    <property type="evidence" value="ECO:0007669"/>
    <property type="project" value="UniProtKB-SubCell"/>
</dbReference>
<reference evidence="7 8" key="1">
    <citation type="submission" date="2020-08" db="EMBL/GenBank/DDBJ databases">
        <title>Genomic Encyclopedia of Type Strains, Phase IV (KMG-IV): sequencing the most valuable type-strain genomes for metagenomic binning, comparative biology and taxonomic classification.</title>
        <authorList>
            <person name="Goeker M."/>
        </authorList>
    </citation>
    <scope>NUCLEOTIDE SEQUENCE [LARGE SCALE GENOMIC DNA]</scope>
    <source>
        <strain evidence="7 8">DSM 105721</strain>
    </source>
</reference>
<evidence type="ECO:0000313" key="8">
    <source>
        <dbReference type="Proteomes" id="UP000546007"/>
    </source>
</evidence>
<dbReference type="InterPro" id="IPR013740">
    <property type="entry name" value="Redoxin"/>
</dbReference>
<keyword evidence="2" id="KW-0201">Cytochrome c-type biogenesis</keyword>
<dbReference type="Proteomes" id="UP000546007">
    <property type="component" value="Unassembled WGS sequence"/>
</dbReference>
<dbReference type="PANTHER" id="PTHR42852">
    <property type="entry name" value="THIOL:DISULFIDE INTERCHANGE PROTEIN DSBE"/>
    <property type="match status" value="1"/>
</dbReference>
<evidence type="ECO:0000256" key="1">
    <source>
        <dbReference type="ARBA" id="ARBA00004196"/>
    </source>
</evidence>
<dbReference type="InterPro" id="IPR017937">
    <property type="entry name" value="Thioredoxin_CS"/>
</dbReference>
<feature type="domain" description="Thioredoxin" evidence="6">
    <location>
        <begin position="16"/>
        <end position="158"/>
    </location>
</feature>
<dbReference type="CDD" id="cd02966">
    <property type="entry name" value="TlpA_like_family"/>
    <property type="match status" value="1"/>
</dbReference>
<dbReference type="GO" id="GO:0016853">
    <property type="term" value="F:isomerase activity"/>
    <property type="evidence" value="ECO:0007669"/>
    <property type="project" value="UniProtKB-KW"/>
</dbReference>
<accession>A0A7W6MY17</accession>
<dbReference type="GO" id="GO:0016491">
    <property type="term" value="F:oxidoreductase activity"/>
    <property type="evidence" value="ECO:0007669"/>
    <property type="project" value="InterPro"/>
</dbReference>
<organism evidence="7 8">
    <name type="scientific">Butyricimonas faecihominis</name>
    <dbReference type="NCBI Taxonomy" id="1472416"/>
    <lineage>
        <taxon>Bacteria</taxon>
        <taxon>Pseudomonadati</taxon>
        <taxon>Bacteroidota</taxon>
        <taxon>Bacteroidia</taxon>
        <taxon>Bacteroidales</taxon>
        <taxon>Odoribacteraceae</taxon>
        <taxon>Butyricimonas</taxon>
    </lineage>
</organism>
<dbReference type="Gene3D" id="3.40.30.10">
    <property type="entry name" value="Glutaredoxin"/>
    <property type="match status" value="2"/>
</dbReference>
<evidence type="ECO:0000256" key="2">
    <source>
        <dbReference type="ARBA" id="ARBA00022748"/>
    </source>
</evidence>
<feature type="domain" description="Thioredoxin" evidence="6">
    <location>
        <begin position="610"/>
        <end position="752"/>
    </location>
</feature>
<dbReference type="PANTHER" id="PTHR42852:SF6">
    <property type="entry name" value="THIOL:DISULFIDE INTERCHANGE PROTEIN DSBE"/>
    <property type="match status" value="1"/>
</dbReference>
<keyword evidence="7" id="KW-0413">Isomerase</keyword>
<keyword evidence="8" id="KW-1185">Reference proteome</keyword>
<evidence type="ECO:0000256" key="3">
    <source>
        <dbReference type="ARBA" id="ARBA00023157"/>
    </source>
</evidence>
<comment type="subcellular location">
    <subcellularLocation>
        <location evidence="1">Cell envelope</location>
    </subcellularLocation>
</comment>
<evidence type="ECO:0000259" key="6">
    <source>
        <dbReference type="PROSITE" id="PS51352"/>
    </source>
</evidence>
<dbReference type="InterPro" id="IPR050553">
    <property type="entry name" value="Thioredoxin_ResA/DsbE_sf"/>
</dbReference>
<name>A0A7W6MY17_9BACT</name>
<feature type="chain" id="PRO_5030508195" evidence="5">
    <location>
        <begin position="25"/>
        <end position="763"/>
    </location>
</feature>
<dbReference type="AlphaFoldDB" id="A0A7W6MY17"/>
<dbReference type="Pfam" id="PF13899">
    <property type="entry name" value="Thioredoxin_7"/>
    <property type="match status" value="1"/>
</dbReference>
<dbReference type="OrthoDB" id="1098215at2"/>
<protein>
    <submittedName>
        <fullName evidence="7">Thiol-disulfide isomerase/thioredoxin</fullName>
    </submittedName>
</protein>
<evidence type="ECO:0000256" key="4">
    <source>
        <dbReference type="ARBA" id="ARBA00023284"/>
    </source>
</evidence>
<evidence type="ECO:0000256" key="5">
    <source>
        <dbReference type="SAM" id="SignalP"/>
    </source>
</evidence>
<dbReference type="InterPro" id="IPR036249">
    <property type="entry name" value="Thioredoxin-like_sf"/>
</dbReference>
<dbReference type="SUPFAM" id="SSF52833">
    <property type="entry name" value="Thioredoxin-like"/>
    <property type="match status" value="2"/>
</dbReference>
<evidence type="ECO:0000313" key="7">
    <source>
        <dbReference type="EMBL" id="MBB4025372.1"/>
    </source>
</evidence>
<dbReference type="Pfam" id="PF08534">
    <property type="entry name" value="Redoxin"/>
    <property type="match status" value="1"/>
</dbReference>
<dbReference type="EMBL" id="JACIES010000002">
    <property type="protein sequence ID" value="MBB4025372.1"/>
    <property type="molecule type" value="Genomic_DNA"/>
</dbReference>
<proteinExistence type="predicted"/>
<feature type="signal peptide" evidence="5">
    <location>
        <begin position="1"/>
        <end position="24"/>
    </location>
</feature>